<gene>
    <name evidence="2" type="ORF">FHS18_002588</name>
</gene>
<protein>
    <submittedName>
        <fullName evidence="2">Uncharacterized protein</fullName>
    </submittedName>
</protein>
<dbReference type="InterPro" id="IPR043748">
    <property type="entry name" value="DUF5693"/>
</dbReference>
<feature type="transmembrane region" description="Helical" evidence="1">
    <location>
        <begin position="374"/>
        <end position="392"/>
    </location>
</feature>
<keyword evidence="1" id="KW-1133">Transmembrane helix</keyword>
<feature type="transmembrane region" description="Helical" evidence="1">
    <location>
        <begin position="614"/>
        <end position="637"/>
    </location>
</feature>
<reference evidence="2 3" key="1">
    <citation type="submission" date="2020-08" db="EMBL/GenBank/DDBJ databases">
        <title>Genomic Encyclopedia of Type Strains, Phase III (KMG-III): the genomes of soil and plant-associated and newly described type strains.</title>
        <authorList>
            <person name="Whitman W."/>
        </authorList>
    </citation>
    <scope>NUCLEOTIDE SEQUENCE [LARGE SCALE GENOMIC DNA]</scope>
    <source>
        <strain evidence="2 3">CECT 5862</strain>
    </source>
</reference>
<name>A0A7W5AY94_9BACL</name>
<keyword evidence="1" id="KW-0472">Membrane</keyword>
<accession>A0A7W5AY94</accession>
<dbReference type="RefSeq" id="WP_183600436.1">
    <property type="nucleotide sequence ID" value="NZ_JACHXK010000005.1"/>
</dbReference>
<proteinExistence type="predicted"/>
<evidence type="ECO:0000313" key="3">
    <source>
        <dbReference type="Proteomes" id="UP000570361"/>
    </source>
</evidence>
<sequence>MQQSWQQWNRRARALMWVLTLAGVLAALPLGAARWQMEDTAEKVEFVFDYRDLVQVASYQAHPKAFIEEQLGNMKEAGVTSMAVFETSLEEMVWSDRLAVYNSAAAAELADKPAPLDENYTYLLFTGAEEEAALRPMIEQTFEAWEIAVRPWSFGGRSGLVLETPVENAMLKPMNPDPIALQSIHAAGFSIVPRLSDRIPYNQQMVDKQLAEYQQLGVRRILFDGDAVKGYADNAEKKSLESFAALLNKYDIGVSAIEAPIAKGQKGMNSLAYLTHYNLVRLYSLSDADASAMSPEAIADRFHLAAKDRNIRMFYLNTAPMRSSAKSAVVNSLDNLYDALSGEGEAIKKLNDRGFEIGQAEQFDYETPPTWHKALKALLCLGAIALITLLVNAFIPASIIPVFVLGLIGSAGLHVLSKSTLEQGLALGASISAPTLAIIWAIGRVKAHTTGNLRPVGGASEGKGIGGLNWFFPGLSAGRRLTMALSIFVMTSVMSLLGIPYVFGLLNNMTYSLVLEQFRGVSLLHLAPIALSALYVFLFTSGTLIGNIRKLLQMQITVLWVVVAAVLGVAGMYYLSRTGNAGEASTFELLMRNVLETTFGVRPRTKEFMLSHPLFLFGLFLALRYRAAWVFFIVGSIGQLSMVDTFAHIHTPLHISLIRILLGLVLGAIIGLVMIGVWQVLEGVWRKWLQRFVPAIRQNLK</sequence>
<feature type="transmembrane region" description="Helical" evidence="1">
    <location>
        <begin position="481"/>
        <end position="503"/>
    </location>
</feature>
<comment type="caution">
    <text evidence="2">The sequence shown here is derived from an EMBL/GenBank/DDBJ whole genome shotgun (WGS) entry which is preliminary data.</text>
</comment>
<dbReference type="Pfam" id="PF18949">
    <property type="entry name" value="DUF5693"/>
    <property type="match status" value="1"/>
</dbReference>
<feature type="transmembrane region" description="Helical" evidence="1">
    <location>
        <begin position="557"/>
        <end position="575"/>
    </location>
</feature>
<evidence type="ECO:0000313" key="2">
    <source>
        <dbReference type="EMBL" id="MBB3110521.1"/>
    </source>
</evidence>
<organism evidence="2 3">
    <name type="scientific">Paenibacillus phyllosphaerae</name>
    <dbReference type="NCBI Taxonomy" id="274593"/>
    <lineage>
        <taxon>Bacteria</taxon>
        <taxon>Bacillati</taxon>
        <taxon>Bacillota</taxon>
        <taxon>Bacilli</taxon>
        <taxon>Bacillales</taxon>
        <taxon>Paenibacillaceae</taxon>
        <taxon>Paenibacillus</taxon>
    </lineage>
</organism>
<dbReference type="AlphaFoldDB" id="A0A7W5AY94"/>
<keyword evidence="1" id="KW-0812">Transmembrane</keyword>
<dbReference type="EMBL" id="JACHXK010000005">
    <property type="protein sequence ID" value="MBB3110521.1"/>
    <property type="molecule type" value="Genomic_DNA"/>
</dbReference>
<feature type="transmembrane region" description="Helical" evidence="1">
    <location>
        <begin position="523"/>
        <end position="545"/>
    </location>
</feature>
<keyword evidence="3" id="KW-1185">Reference proteome</keyword>
<evidence type="ECO:0000256" key="1">
    <source>
        <dbReference type="SAM" id="Phobius"/>
    </source>
</evidence>
<feature type="transmembrane region" description="Helical" evidence="1">
    <location>
        <begin position="423"/>
        <end position="443"/>
    </location>
</feature>
<dbReference type="Proteomes" id="UP000570361">
    <property type="component" value="Unassembled WGS sequence"/>
</dbReference>
<feature type="transmembrane region" description="Helical" evidence="1">
    <location>
        <begin position="657"/>
        <end position="681"/>
    </location>
</feature>